<dbReference type="Proteomes" id="UP001153076">
    <property type="component" value="Unassembled WGS sequence"/>
</dbReference>
<gene>
    <name evidence="1" type="ORF">Cgig2_019383</name>
</gene>
<dbReference type="EMBL" id="JAKOGI010000192">
    <property type="protein sequence ID" value="KAJ8440394.1"/>
    <property type="molecule type" value="Genomic_DNA"/>
</dbReference>
<dbReference type="OrthoDB" id="2402896at2759"/>
<dbReference type="PANTHER" id="PTHR47718:SF17">
    <property type="entry name" value="PROTEIN FAR1-RELATED SEQUENCE 5-LIKE"/>
    <property type="match status" value="1"/>
</dbReference>
<organism evidence="1 2">
    <name type="scientific">Carnegiea gigantea</name>
    <dbReference type="NCBI Taxonomy" id="171969"/>
    <lineage>
        <taxon>Eukaryota</taxon>
        <taxon>Viridiplantae</taxon>
        <taxon>Streptophyta</taxon>
        <taxon>Embryophyta</taxon>
        <taxon>Tracheophyta</taxon>
        <taxon>Spermatophyta</taxon>
        <taxon>Magnoliopsida</taxon>
        <taxon>eudicotyledons</taxon>
        <taxon>Gunneridae</taxon>
        <taxon>Pentapetalae</taxon>
        <taxon>Caryophyllales</taxon>
        <taxon>Cactineae</taxon>
        <taxon>Cactaceae</taxon>
        <taxon>Cactoideae</taxon>
        <taxon>Echinocereeae</taxon>
        <taxon>Carnegiea</taxon>
    </lineage>
</organism>
<name>A0A9Q1KCH5_9CARY</name>
<accession>A0A9Q1KCH5</accession>
<evidence type="ECO:0000313" key="1">
    <source>
        <dbReference type="EMBL" id="KAJ8440394.1"/>
    </source>
</evidence>
<dbReference type="AlphaFoldDB" id="A0A9Q1KCH5"/>
<proteinExistence type="predicted"/>
<sequence>MSKKQKGKWKKWFMRTRSVFKGNCGHKHYLSHVLKEDTSSKVRRANGERDLAGSPLHAKQVTNFLMYEKEFIDGAVYNYKVVESSSCAMSFEVWGVRVARESHGKESYEFRDIITFNKEQGVVECTYIMFTEVGILCSHCLRMLHARCVEQVPDQYISKRWCKGIDGQNLDFKKSTGKEHMGCSSVWKMQTLRKMNSTITASQMNKNVRAQCEKYFMELKELIEFDVGSIHCDEDGQGKDLNSLPNVLNPPGSHQKGVRNKTFKSAIENKCDQRKTKKLSKTYVGSSTTPLQIILSTFNLSSSGLHVQHLVGEGSFPSERFHLTYYFHSSNDSSVFMPITALLLSWTTHKILPVGVGPLAVLTEHRLIYNLPNSDLDHSRARAHKSKEIYLRPTRIARRGGTCGLCAADEENFWWFSSSS</sequence>
<reference evidence="1" key="1">
    <citation type="submission" date="2022-04" db="EMBL/GenBank/DDBJ databases">
        <title>Carnegiea gigantea Genome sequencing and assembly v2.</title>
        <authorList>
            <person name="Copetti D."/>
            <person name="Sanderson M.J."/>
            <person name="Burquez A."/>
            <person name="Wojciechowski M.F."/>
        </authorList>
    </citation>
    <scope>NUCLEOTIDE SEQUENCE</scope>
    <source>
        <strain evidence="1">SGP5-SGP5p</strain>
        <tissue evidence="1">Aerial part</tissue>
    </source>
</reference>
<evidence type="ECO:0000313" key="2">
    <source>
        <dbReference type="Proteomes" id="UP001153076"/>
    </source>
</evidence>
<comment type="caution">
    <text evidence="1">The sequence shown here is derived from an EMBL/GenBank/DDBJ whole genome shotgun (WGS) entry which is preliminary data.</text>
</comment>
<evidence type="ECO:0008006" key="3">
    <source>
        <dbReference type="Google" id="ProtNLM"/>
    </source>
</evidence>
<dbReference type="PANTHER" id="PTHR47718">
    <property type="entry name" value="OS01G0519700 PROTEIN"/>
    <property type="match status" value="1"/>
</dbReference>
<protein>
    <recommendedName>
        <fullName evidence="3">Protein FAR1-RELATED SEQUENCE</fullName>
    </recommendedName>
</protein>
<keyword evidence="2" id="KW-1185">Reference proteome</keyword>